<reference evidence="9 10" key="1">
    <citation type="submission" date="2016-12" db="EMBL/GenBank/DDBJ databases">
        <title>Izhakiella australiana sp. nov. of genus Izhakiella isolated from Australian desert.</title>
        <authorList>
            <person name="Ji M."/>
        </authorList>
    </citation>
    <scope>NUCLEOTIDE SEQUENCE [LARGE SCALE GENOMIC DNA]</scope>
    <source>
        <strain evidence="9 10">D4N98</strain>
    </source>
</reference>
<dbReference type="OrthoDB" id="9807853at2"/>
<dbReference type="InterPro" id="IPR003812">
    <property type="entry name" value="Fido"/>
</dbReference>
<protein>
    <recommendedName>
        <fullName evidence="5">protein adenylyltransferase</fullName>
        <ecNumber evidence="5">2.7.7.108</ecNumber>
    </recommendedName>
</protein>
<dbReference type="AlphaFoldDB" id="A0A1S8YJS6"/>
<comment type="catalytic activity">
    <reaction evidence="7">
        <text>L-tyrosyl-[protein] + ATP = O-(5'-adenylyl)-L-tyrosyl-[protein] + diphosphate</text>
        <dbReference type="Rhea" id="RHEA:54288"/>
        <dbReference type="Rhea" id="RHEA-COMP:10136"/>
        <dbReference type="Rhea" id="RHEA-COMP:13846"/>
        <dbReference type="ChEBI" id="CHEBI:30616"/>
        <dbReference type="ChEBI" id="CHEBI:33019"/>
        <dbReference type="ChEBI" id="CHEBI:46858"/>
        <dbReference type="ChEBI" id="CHEBI:83624"/>
        <dbReference type="EC" id="2.7.7.108"/>
    </reaction>
</comment>
<dbReference type="STRING" id="1926881.BTJ39_13590"/>
<name>A0A1S8YJS6_9GAMM</name>
<evidence type="ECO:0000313" key="9">
    <source>
        <dbReference type="EMBL" id="OON39311.1"/>
    </source>
</evidence>
<evidence type="ECO:0000256" key="3">
    <source>
        <dbReference type="ARBA" id="ARBA00022741"/>
    </source>
</evidence>
<keyword evidence="10" id="KW-1185">Reference proteome</keyword>
<dbReference type="Gene3D" id="1.10.3290.10">
    <property type="entry name" value="Fido-like domain"/>
    <property type="match status" value="1"/>
</dbReference>
<keyword evidence="4" id="KW-0067">ATP-binding</keyword>
<dbReference type="PANTHER" id="PTHR39560:SF1">
    <property type="entry name" value="PROTEIN ADENYLYLTRANSFERASE FIC-RELATED"/>
    <property type="match status" value="1"/>
</dbReference>
<evidence type="ECO:0000256" key="5">
    <source>
        <dbReference type="ARBA" id="ARBA00034531"/>
    </source>
</evidence>
<dbReference type="InterPro" id="IPR036597">
    <property type="entry name" value="Fido-like_dom_sf"/>
</dbReference>
<evidence type="ECO:0000259" key="8">
    <source>
        <dbReference type="PROSITE" id="PS51459"/>
    </source>
</evidence>
<comment type="catalytic activity">
    <reaction evidence="6">
        <text>L-threonyl-[protein] + ATP = 3-O-(5'-adenylyl)-L-threonyl-[protein] + diphosphate</text>
        <dbReference type="Rhea" id="RHEA:54292"/>
        <dbReference type="Rhea" id="RHEA-COMP:11060"/>
        <dbReference type="Rhea" id="RHEA-COMP:13847"/>
        <dbReference type="ChEBI" id="CHEBI:30013"/>
        <dbReference type="ChEBI" id="CHEBI:30616"/>
        <dbReference type="ChEBI" id="CHEBI:33019"/>
        <dbReference type="ChEBI" id="CHEBI:138113"/>
        <dbReference type="EC" id="2.7.7.108"/>
    </reaction>
</comment>
<keyword evidence="2" id="KW-0548">Nucleotidyltransferase</keyword>
<dbReference type="GO" id="GO:0051302">
    <property type="term" value="P:regulation of cell division"/>
    <property type="evidence" value="ECO:0007669"/>
    <property type="project" value="TreeGrafter"/>
</dbReference>
<evidence type="ECO:0000256" key="4">
    <source>
        <dbReference type="ARBA" id="ARBA00022840"/>
    </source>
</evidence>
<dbReference type="PROSITE" id="PS51459">
    <property type="entry name" value="FIDO"/>
    <property type="match status" value="1"/>
</dbReference>
<dbReference type="Pfam" id="PF02661">
    <property type="entry name" value="Fic"/>
    <property type="match status" value="1"/>
</dbReference>
<dbReference type="Pfam" id="PF10832">
    <property type="entry name" value="YhfG"/>
    <property type="match status" value="1"/>
</dbReference>
<comment type="caution">
    <text evidence="9">The sequence shown here is derived from an EMBL/GenBank/DDBJ whole genome shotgun (WGS) entry which is preliminary data.</text>
</comment>
<dbReference type="GO" id="GO:0070733">
    <property type="term" value="F:AMPylase activity"/>
    <property type="evidence" value="ECO:0007669"/>
    <property type="project" value="UniProtKB-EC"/>
</dbReference>
<dbReference type="RefSeq" id="WP_078003245.1">
    <property type="nucleotide sequence ID" value="NZ_MRUL01000009.1"/>
</dbReference>
<organism evidence="9 10">
    <name type="scientific">Izhakiella australiensis</name>
    <dbReference type="NCBI Taxonomy" id="1926881"/>
    <lineage>
        <taxon>Bacteria</taxon>
        <taxon>Pseudomonadati</taxon>
        <taxon>Pseudomonadota</taxon>
        <taxon>Gammaproteobacteria</taxon>
        <taxon>Enterobacterales</taxon>
        <taxon>Erwiniaceae</taxon>
        <taxon>Izhakiella</taxon>
    </lineage>
</organism>
<feature type="domain" description="Fido" evidence="8">
    <location>
        <begin position="39"/>
        <end position="179"/>
    </location>
</feature>
<dbReference type="InterPro" id="IPR022541">
    <property type="entry name" value="YhfG"/>
</dbReference>
<evidence type="ECO:0000256" key="2">
    <source>
        <dbReference type="ARBA" id="ARBA00022695"/>
    </source>
</evidence>
<evidence type="ECO:0000313" key="10">
    <source>
        <dbReference type="Proteomes" id="UP000190667"/>
    </source>
</evidence>
<gene>
    <name evidence="9" type="ORF">BTJ39_13590</name>
</gene>
<dbReference type="EMBL" id="MRUL01000009">
    <property type="protein sequence ID" value="OON39311.1"/>
    <property type="molecule type" value="Genomic_DNA"/>
</dbReference>
<sequence>MATLTDKQKQNLWQQRCADNLLASLQLTGTTLALGAFNPGMPHLCALHQALYGEVLDDAGELRVTDIQRFDIPCCHFEYLEQQGNALMASLEEEARLELLSAESLATRLAWFYCELSVLSPFRRGNGRTLRLFLEQLIIHAGYDVQWRKTNGAEWDSALQQGIRGDSKALAAILQKVINIPQ</sequence>
<dbReference type="EC" id="2.7.7.108" evidence="5"/>
<keyword evidence="1" id="KW-0808">Transferase</keyword>
<dbReference type="Proteomes" id="UP000190667">
    <property type="component" value="Unassembled WGS sequence"/>
</dbReference>
<dbReference type="GO" id="GO:0005524">
    <property type="term" value="F:ATP binding"/>
    <property type="evidence" value="ECO:0007669"/>
    <property type="project" value="UniProtKB-KW"/>
</dbReference>
<keyword evidence="3" id="KW-0547">Nucleotide-binding</keyword>
<evidence type="ECO:0000256" key="6">
    <source>
        <dbReference type="ARBA" id="ARBA00047939"/>
    </source>
</evidence>
<evidence type="ECO:0000256" key="1">
    <source>
        <dbReference type="ARBA" id="ARBA00022679"/>
    </source>
</evidence>
<proteinExistence type="predicted"/>
<evidence type="ECO:0000256" key="7">
    <source>
        <dbReference type="ARBA" id="ARBA00048696"/>
    </source>
</evidence>
<dbReference type="PANTHER" id="PTHR39560">
    <property type="entry name" value="PROTEIN ADENYLYLTRANSFERASE FIC-RELATED"/>
    <property type="match status" value="1"/>
</dbReference>
<accession>A0A1S8YJS6</accession>
<dbReference type="SUPFAM" id="SSF140931">
    <property type="entry name" value="Fic-like"/>
    <property type="match status" value="1"/>
</dbReference>